<dbReference type="Proteomes" id="UP000675554">
    <property type="component" value="Unassembled WGS sequence"/>
</dbReference>
<name>A0A8T4IN50_9ACTN</name>
<gene>
    <name evidence="1" type="ORF">KDA82_11390</name>
</gene>
<keyword evidence="2" id="KW-1185">Reference proteome</keyword>
<sequence>MTTTTPPTQERLPWNDEVQFHREAPAWLLAGVEDEESFEPRIRRGTD</sequence>
<comment type="caution">
    <text evidence="1">The sequence shown here is derived from an EMBL/GenBank/DDBJ whole genome shotgun (WGS) entry which is preliminary data.</text>
</comment>
<evidence type="ECO:0000313" key="1">
    <source>
        <dbReference type="EMBL" id="MBR7673611.1"/>
    </source>
</evidence>
<proteinExistence type="predicted"/>
<reference evidence="1" key="1">
    <citation type="submission" date="2021-04" db="EMBL/GenBank/DDBJ databases">
        <title>Sequencing of actinobacteria type strains.</title>
        <authorList>
            <person name="Nguyen G.-S."/>
            <person name="Wentzel A."/>
        </authorList>
    </citation>
    <scope>NUCLEOTIDE SEQUENCE</scope>
    <source>
        <strain evidence="1">DSM 42095</strain>
    </source>
</reference>
<dbReference type="EMBL" id="JAGSMN010000227">
    <property type="protein sequence ID" value="MBR7673611.1"/>
    <property type="molecule type" value="Genomic_DNA"/>
</dbReference>
<accession>A0A8T4IN50</accession>
<dbReference type="AlphaFoldDB" id="A0A8T4IN50"/>
<protein>
    <submittedName>
        <fullName evidence="1">Uncharacterized protein</fullName>
    </submittedName>
</protein>
<organism evidence="1 2">
    <name type="scientific">Streptomyces daliensis</name>
    <dbReference type="NCBI Taxonomy" id="299421"/>
    <lineage>
        <taxon>Bacteria</taxon>
        <taxon>Bacillati</taxon>
        <taxon>Actinomycetota</taxon>
        <taxon>Actinomycetes</taxon>
        <taxon>Kitasatosporales</taxon>
        <taxon>Streptomycetaceae</taxon>
        <taxon>Streptomyces</taxon>
    </lineage>
</organism>
<evidence type="ECO:0000313" key="2">
    <source>
        <dbReference type="Proteomes" id="UP000675554"/>
    </source>
</evidence>